<keyword evidence="4" id="KW-1185">Reference proteome</keyword>
<keyword evidence="2" id="KW-1133">Transmembrane helix</keyword>
<evidence type="ECO:0000313" key="3">
    <source>
        <dbReference type="EMBL" id="KAK8865548.1"/>
    </source>
</evidence>
<feature type="compositionally biased region" description="Acidic residues" evidence="1">
    <location>
        <begin position="1843"/>
        <end position="1854"/>
    </location>
</feature>
<feature type="compositionally biased region" description="Low complexity" evidence="1">
    <location>
        <begin position="1760"/>
        <end position="1820"/>
    </location>
</feature>
<feature type="compositionally biased region" description="Low complexity" evidence="1">
    <location>
        <begin position="1833"/>
        <end position="1842"/>
    </location>
</feature>
<keyword evidence="2" id="KW-0472">Membrane</keyword>
<proteinExistence type="predicted"/>
<feature type="compositionally biased region" description="Acidic residues" evidence="1">
    <location>
        <begin position="1821"/>
        <end position="1832"/>
    </location>
</feature>
<feature type="region of interest" description="Disordered" evidence="1">
    <location>
        <begin position="1686"/>
        <end position="1964"/>
    </location>
</feature>
<feature type="compositionally biased region" description="Low complexity" evidence="1">
    <location>
        <begin position="1855"/>
        <end position="1883"/>
    </location>
</feature>
<feature type="compositionally biased region" description="Low complexity" evidence="1">
    <location>
        <begin position="1691"/>
        <end position="1708"/>
    </location>
</feature>
<feature type="compositionally biased region" description="Low complexity" evidence="1">
    <location>
        <begin position="1891"/>
        <end position="1921"/>
    </location>
</feature>
<feature type="compositionally biased region" description="Acidic residues" evidence="1">
    <location>
        <begin position="1745"/>
        <end position="1759"/>
    </location>
</feature>
<evidence type="ECO:0000256" key="1">
    <source>
        <dbReference type="SAM" id="MobiDB-lite"/>
    </source>
</evidence>
<sequence length="2348" mass="257658">MFTSLFILLTSCETKKICLTTESSDWSCYDGISITNVDSSTDLSTKISESISEADTDISISLSGSFEYDFPLNLFNDKKVAIKFSSSSSGKFDTSNINNIDVTLDGSSGYSNINVNLYGTSINDIQSSLTLNQITITSDSTEIQLKAFVTNSKSTIPFTKITCNKFDFTGSSNAEITISDNDIDIDNKQISITGENPNVSVTLSSSYSLIINNQATNSIVSYFCFKSIKSITFNGNDFVDTNKFYFTECYQIITNIGLIAISSITMPSSSYSTYDFQINPQKDLNIKGLIALTSTNNLKINKANDPAIRNKVNIESLTLNTGKIQLVSSLIDLTIDSFLFGSETLPIIPCVGLEGTSTITANQVTYSGSNSLTFNSIKINLDFTGDQSDETLSTLMSQDWNIATFKSFTTAPAVEKFGEVTFNPNTIYGFKDDSTVLTVKSLVSDDYVVSIHVDSFSTIPMLLCYTDSSSCSEGTIVNDLSTLPDIIPAGQKIINLTIKKNVDALDLSTLKTTGSMFTIALSGYTYYSIGSIKLSESTENAPIDHLIFNKITFGTGSFQLNAKEITFTESKVSSSTPEITINEQSVVNTDTTSLQALIAYITGSLPLTNINGIASSDIRSFEIKDDVYFFEDSNGMNLYSYMTTEKLPKVVFNVKVGSFFSNDFSFTYKISKATIDHVGFKFLPQSSSSSDGQITVTFSDLDKIVKANKISIDFGDFKNGIIDLNNSPLQSYLEFIGEDIQINNQGVGSNSNFCACKEKPCSECSEGSVQILYDELTQKISQVTEEKVQITIVGSNDDSVPVLSLTAADNKDTMITGAGTNPKIQIDCTTSFTNEEKTLEFYSITITAKSPENNLKLTNLKLNQDVIVDSSFNENQMTVDSLNCDVSQLALKSILVSKSLVLTGNAADSSSNTKVSFSSSSTFAYVLPNSITINECKLVFNNLEFDLTNVSPAFSMSSETTDFNIIGNNGNIDGIAKDITFEKSNTLNSVHFSGTWTNEHPSKFIVFNELASDLYLKSENIPLTAYITNFKKIVLEKETVSVRGKITLKGDMFSSTKYSISSSLTEKTTFIVNEIGSASNTVYLEFSTSNIDIVIDTLISESSWDQIKFYLLLEPTSENTVRVINKIDSPQFQYNIRCIVNGNLEDQNIIDFISKNHTLIVLHDESTVRSPSSDSLTFESNIPVINSKNFNIVVDENCLIFYTIKNPFEADIELYYGSCISSSCPGQEITNNDFSNIENIIQVKNSNVTIVFYNTISADVFLDLSKEGVSINLLTLKKYQFSTDDLINIPIKFGSSVSNLYAEKVTMTVQENDDFVIQNVTLKESLFSSPSNYAHLNTLTVDKSSILSSGITEFSNEINIIINTASYLSIDFTKTGIKIIDTYTTEKSIELNVEKFPHANIRMTESNSPTINLEDGVTELHQVNSFVIDSSTIYLGTNWNQLTSSSLVKYTLSKSESEIQVVTSSFPFESWELMYKSTIGFASSLSPYTFSNQLVLDNKNIAFTTSVPNTFGEYTITFEDVLMSGDSSISRVSSSSTQGKLNINKLLVQKGTANVDNAFLISEITIEPEGVMNGQFTIDENLETLNIEWDLNKIALFSPSSLQTNAPQTINVIYKGSSIDEKIDEFNSFLSNGVVIMKNLDLTKVNNIHFKSENVNQFCDGDKLALEIKTINDNEIQLVLTKTLSENDDQSNSQIESSLEIESSSGEESSSEEEISSSNEEISSSDEEVISSSDDEISSSNEEISSSDEEVISSSDDEISSSNEEMSSSNEEVISSSDDDISSSNEEISSSNEEISSSNEEVISSSDDEISSSNEEMSSSNEEEISSSDDEISSSNEEMSSSNEEEMSSSDDEISSSNEEISSSNEEMSSSNEEEISSSYDEISSSDDEISSSNEEISSSIIEEISSSNEIEVSSSIVEDVSSSDEEISSSNNEEVTSNDEQLTSSEKEESISSDLNIPEESSSEEIIPIPVKYAPIIDDSFSSSGSTILFTEKGYNDNDKFISTENNKKDILLIQSEKSHINIATSQSGKPNSALFVSPKEKNAIITISSPTDGSDNYGTGEFGVHANSNNPTINLPQTKVPLNIFSNQESTIDIKLTNNNDKIRLLESSSTQIQLKKLTISGGELQMKVSKETTGISFEEVETYLNGSFNALSDYEQTEILIGSLSLYHYSNIQSSNVYFNESIEINSHSSIEITNKARFSGITKIELSESSFIEFGQSEIEGICKEIRINKEKSINQLEDEIEVKLICGANFDCSSWKQKYIEDDLYKYAKCSRNSNNNEMCLIASNKAEPSAKKKSLSGGAIAGIIIAVIVVVAVIVGIVVWKKKTGRVGYDQGFSANEDSIDL</sequence>
<accession>A0ABR2IMN6</accession>
<reference evidence="3 4" key="1">
    <citation type="submission" date="2024-04" db="EMBL/GenBank/DDBJ databases">
        <title>Tritrichomonas musculus Genome.</title>
        <authorList>
            <person name="Alves-Ferreira E."/>
            <person name="Grigg M."/>
            <person name="Lorenzi H."/>
            <person name="Galac M."/>
        </authorList>
    </citation>
    <scope>NUCLEOTIDE SEQUENCE [LARGE SCALE GENOMIC DNA]</scope>
    <source>
        <strain evidence="3 4">EAF2021</strain>
    </source>
</reference>
<feature type="transmembrane region" description="Helical" evidence="2">
    <location>
        <begin position="2305"/>
        <end position="2326"/>
    </location>
</feature>
<feature type="compositionally biased region" description="Acidic residues" evidence="1">
    <location>
        <begin position="1723"/>
        <end position="1737"/>
    </location>
</feature>
<comment type="caution">
    <text evidence="3">The sequence shown here is derived from an EMBL/GenBank/DDBJ whole genome shotgun (WGS) entry which is preliminary data.</text>
</comment>
<protein>
    <submittedName>
        <fullName evidence="3">Uncharacterized protein</fullName>
    </submittedName>
</protein>
<organism evidence="3 4">
    <name type="scientific">Tritrichomonas musculus</name>
    <dbReference type="NCBI Taxonomy" id="1915356"/>
    <lineage>
        <taxon>Eukaryota</taxon>
        <taxon>Metamonada</taxon>
        <taxon>Parabasalia</taxon>
        <taxon>Tritrichomonadida</taxon>
        <taxon>Tritrichomonadidae</taxon>
        <taxon>Tritrichomonas</taxon>
    </lineage>
</organism>
<dbReference type="Proteomes" id="UP001470230">
    <property type="component" value="Unassembled WGS sequence"/>
</dbReference>
<gene>
    <name evidence="3" type="ORF">M9Y10_011104</name>
</gene>
<evidence type="ECO:0000256" key="2">
    <source>
        <dbReference type="SAM" id="Phobius"/>
    </source>
</evidence>
<evidence type="ECO:0000313" key="4">
    <source>
        <dbReference type="Proteomes" id="UP001470230"/>
    </source>
</evidence>
<name>A0ABR2IMN6_9EUKA</name>
<keyword evidence="2" id="KW-0812">Transmembrane</keyword>
<dbReference type="EMBL" id="JAPFFF010000016">
    <property type="protein sequence ID" value="KAK8865548.1"/>
    <property type="molecule type" value="Genomic_DNA"/>
</dbReference>
<feature type="compositionally biased region" description="Low complexity" evidence="1">
    <location>
        <begin position="1929"/>
        <end position="1941"/>
    </location>
</feature>